<dbReference type="GO" id="GO:0016874">
    <property type="term" value="F:ligase activity"/>
    <property type="evidence" value="ECO:0007669"/>
    <property type="project" value="UniProtKB-KW"/>
</dbReference>
<dbReference type="Gene3D" id="3.90.1140.10">
    <property type="entry name" value="Cyclic phosphodiesterase"/>
    <property type="match status" value="1"/>
</dbReference>
<organism evidence="1 2">
    <name type="scientific">Actinomadura montaniterrae</name>
    <dbReference type="NCBI Taxonomy" id="1803903"/>
    <lineage>
        <taxon>Bacteria</taxon>
        <taxon>Bacillati</taxon>
        <taxon>Actinomycetota</taxon>
        <taxon>Actinomycetes</taxon>
        <taxon>Streptosporangiales</taxon>
        <taxon>Thermomonosporaceae</taxon>
        <taxon>Actinomadura</taxon>
    </lineage>
</organism>
<sequence length="210" mass="23179">MSPLPTMMRDRWQNRPEPAHGHGTVYWHMLFKDQPQVQATARKAQRVLADFGGFHMTPPEWLHMTTLIAGSTDELSSDQMKAMLATAQQLLSKVQPIKVQLGRVLYHPEAIMLGAEPADALAPVLRAAKEGTRVATGKEGQMNGSLPQWTPHMTISYSTSQQPAAPIIETLGKEVPPCDVTISALSLVIQWGPEREWDWEPVGTARLGTP</sequence>
<dbReference type="EMBL" id="WBMR01000130">
    <property type="protein sequence ID" value="KAB2371134.1"/>
    <property type="molecule type" value="Genomic_DNA"/>
</dbReference>
<dbReference type="Pfam" id="PF13563">
    <property type="entry name" value="2_5_RNA_ligase2"/>
    <property type="match status" value="1"/>
</dbReference>
<dbReference type="InterPro" id="IPR009097">
    <property type="entry name" value="Cyclic_Pdiesterase"/>
</dbReference>
<keyword evidence="2" id="KW-1185">Reference proteome</keyword>
<comment type="caution">
    <text evidence="1">The sequence shown here is derived from an EMBL/GenBank/DDBJ whole genome shotgun (WGS) entry which is preliminary data.</text>
</comment>
<proteinExistence type="predicted"/>
<dbReference type="OrthoDB" id="4541754at2"/>
<accession>A0A6L3VPU1</accession>
<dbReference type="SUPFAM" id="SSF55144">
    <property type="entry name" value="LigT-like"/>
    <property type="match status" value="1"/>
</dbReference>
<dbReference type="RefSeq" id="WP_151544141.1">
    <property type="nucleotide sequence ID" value="NZ_WBMR01000130.1"/>
</dbReference>
<name>A0A6L3VPU1_9ACTN</name>
<gene>
    <name evidence="1" type="ORF">F9B16_33000</name>
</gene>
<evidence type="ECO:0000313" key="1">
    <source>
        <dbReference type="EMBL" id="KAB2371134.1"/>
    </source>
</evidence>
<dbReference type="Proteomes" id="UP000483004">
    <property type="component" value="Unassembled WGS sequence"/>
</dbReference>
<dbReference type="AlphaFoldDB" id="A0A6L3VPU1"/>
<protein>
    <submittedName>
        <fullName evidence="1">2'-5' RNA ligase family protein</fullName>
    </submittedName>
</protein>
<keyword evidence="1" id="KW-0436">Ligase</keyword>
<evidence type="ECO:0000313" key="2">
    <source>
        <dbReference type="Proteomes" id="UP000483004"/>
    </source>
</evidence>
<reference evidence="1 2" key="1">
    <citation type="submission" date="2019-09" db="EMBL/GenBank/DDBJ databases">
        <title>Actinomadura physcomitrii sp. nov., a novel actinomycete isolated from moss [Physcomitrium sphaericum (Ludw) Fuernr].</title>
        <authorList>
            <person name="Liu C."/>
            <person name="Zhuang X."/>
        </authorList>
    </citation>
    <scope>NUCLEOTIDE SEQUENCE [LARGE SCALE GENOMIC DNA]</scope>
    <source>
        <strain evidence="1 2">CYP1-1B</strain>
    </source>
</reference>